<dbReference type="RefSeq" id="XP_003062900.1">
    <property type="nucleotide sequence ID" value="XM_003062854.1"/>
</dbReference>
<dbReference type="OrthoDB" id="498495at2759"/>
<evidence type="ECO:0000256" key="6">
    <source>
        <dbReference type="RuleBase" id="RU365102"/>
    </source>
</evidence>
<evidence type="ECO:0000256" key="5">
    <source>
        <dbReference type="ARBA" id="ARBA00023136"/>
    </source>
</evidence>
<dbReference type="eggNOG" id="KOG2881">
    <property type="taxonomic scope" value="Eukaryota"/>
</dbReference>
<feature type="transmembrane region" description="Helical" evidence="6">
    <location>
        <begin position="210"/>
        <end position="235"/>
    </location>
</feature>
<evidence type="ECO:0000256" key="2">
    <source>
        <dbReference type="ARBA" id="ARBA00009190"/>
    </source>
</evidence>
<dbReference type="PANTHER" id="PTHR12608:SF6">
    <property type="entry name" value="PROTEIN PAM71, CHLOROPLASTIC"/>
    <property type="match status" value="1"/>
</dbReference>
<name>C1N528_MICPC</name>
<feature type="transmembrane region" description="Helical" evidence="6">
    <location>
        <begin position="185"/>
        <end position="204"/>
    </location>
</feature>
<sequence length="310" mass="32077">MAMAMATTTRASATRVGRVVAPLATRTTRSVVAASSVVASAASPRLATVRRRASVVVASASASATKRDAAAPLAVVDAAPARLVDDDRPRESSSSSFWRAIAPKTTNDDDTSASILRALATGGLASLALASLAHPELARAGEDALALAAEEDPVGLFDGFLSAFLLIFFSEIGDKARSDSHRSPYDPIGVVNATFFIAVLLALQQDKATVFAGTFGALAVMTVISVGIGQVFHLADEALAGFGASSWDDYLAVALLLVFGIQARSISHWSPYDRVGVVNADSQGLSLPAHLSAQGPSLSTPALDAFHLRF</sequence>
<organism evidence="8">
    <name type="scientific">Micromonas pusilla (strain CCMP1545)</name>
    <name type="common">Picoplanktonic green alga</name>
    <dbReference type="NCBI Taxonomy" id="564608"/>
    <lineage>
        <taxon>Eukaryota</taxon>
        <taxon>Viridiplantae</taxon>
        <taxon>Chlorophyta</taxon>
        <taxon>Mamiellophyceae</taxon>
        <taxon>Mamiellales</taxon>
        <taxon>Mamiellaceae</taxon>
        <taxon>Micromonas</taxon>
    </lineage>
</organism>
<proteinExistence type="inferred from homology"/>
<dbReference type="PANTHER" id="PTHR12608">
    <property type="entry name" value="TRANSMEMBRANE PROTEIN HTP-1 RELATED"/>
    <property type="match status" value="1"/>
</dbReference>
<dbReference type="GO" id="GO:0009535">
    <property type="term" value="C:chloroplast thylakoid membrane"/>
    <property type="evidence" value="ECO:0007669"/>
    <property type="project" value="TreeGrafter"/>
</dbReference>
<evidence type="ECO:0000313" key="8">
    <source>
        <dbReference type="Proteomes" id="UP000001876"/>
    </source>
</evidence>
<dbReference type="GO" id="GO:0015085">
    <property type="term" value="F:calcium ion transmembrane transporter activity"/>
    <property type="evidence" value="ECO:0007669"/>
    <property type="project" value="TreeGrafter"/>
</dbReference>
<comment type="subcellular location">
    <subcellularLocation>
        <location evidence="1 6">Membrane</location>
        <topology evidence="1 6">Multi-pass membrane protein</topology>
    </subcellularLocation>
</comment>
<keyword evidence="8" id="KW-1185">Reference proteome</keyword>
<dbReference type="KEGG" id="mpp:MICPUCDRAFT_52778"/>
<comment type="caution">
    <text evidence="6">Lacks conserved residue(s) required for the propagation of feature annotation.</text>
</comment>
<dbReference type="EMBL" id="GG663747">
    <property type="protein sequence ID" value="EEH52839.1"/>
    <property type="molecule type" value="Genomic_DNA"/>
</dbReference>
<dbReference type="Proteomes" id="UP000001876">
    <property type="component" value="Unassembled WGS sequence"/>
</dbReference>
<dbReference type="GO" id="GO:0005794">
    <property type="term" value="C:Golgi apparatus"/>
    <property type="evidence" value="ECO:0007669"/>
    <property type="project" value="TreeGrafter"/>
</dbReference>
<feature type="transmembrane region" description="Helical" evidence="6">
    <location>
        <begin position="154"/>
        <end position="173"/>
    </location>
</feature>
<dbReference type="GeneID" id="9688340"/>
<evidence type="ECO:0000256" key="3">
    <source>
        <dbReference type="ARBA" id="ARBA00022692"/>
    </source>
</evidence>
<dbReference type="InterPro" id="IPR001727">
    <property type="entry name" value="GDT1-like"/>
</dbReference>
<comment type="similarity">
    <text evidence="2 6">Belongs to the GDT1 family.</text>
</comment>
<evidence type="ECO:0000313" key="7">
    <source>
        <dbReference type="EMBL" id="EEH52839.1"/>
    </source>
</evidence>
<gene>
    <name evidence="7" type="ORF">MICPUCDRAFT_52778</name>
</gene>
<dbReference type="GO" id="GO:0005384">
    <property type="term" value="F:manganese ion transmembrane transporter activity"/>
    <property type="evidence" value="ECO:0007669"/>
    <property type="project" value="TreeGrafter"/>
</dbReference>
<keyword evidence="4 6" id="KW-1133">Transmembrane helix</keyword>
<dbReference type="AlphaFoldDB" id="C1N528"/>
<dbReference type="Pfam" id="PF01169">
    <property type="entry name" value="GDT1"/>
    <property type="match status" value="1"/>
</dbReference>
<keyword evidence="3 6" id="KW-0812">Transmembrane</keyword>
<keyword evidence="5 6" id="KW-0472">Membrane</keyword>
<evidence type="ECO:0000256" key="4">
    <source>
        <dbReference type="ARBA" id="ARBA00022989"/>
    </source>
</evidence>
<protein>
    <recommendedName>
        <fullName evidence="6">GDT1 family protein</fullName>
    </recommendedName>
</protein>
<dbReference type="GO" id="GO:0032472">
    <property type="term" value="P:Golgi calcium ion transport"/>
    <property type="evidence" value="ECO:0007669"/>
    <property type="project" value="TreeGrafter"/>
</dbReference>
<evidence type="ECO:0000256" key="1">
    <source>
        <dbReference type="ARBA" id="ARBA00004141"/>
    </source>
</evidence>
<reference evidence="7 8" key="1">
    <citation type="journal article" date="2009" name="Science">
        <title>Green evolution and dynamic adaptations revealed by genomes of the marine picoeukaryotes Micromonas.</title>
        <authorList>
            <person name="Worden A.Z."/>
            <person name="Lee J.H."/>
            <person name="Mock T."/>
            <person name="Rouze P."/>
            <person name="Simmons M.P."/>
            <person name="Aerts A.L."/>
            <person name="Allen A.E."/>
            <person name="Cuvelier M.L."/>
            <person name="Derelle E."/>
            <person name="Everett M.V."/>
            <person name="Foulon E."/>
            <person name="Grimwood J."/>
            <person name="Gundlach H."/>
            <person name="Henrissat B."/>
            <person name="Napoli C."/>
            <person name="McDonald S.M."/>
            <person name="Parker M.S."/>
            <person name="Rombauts S."/>
            <person name="Salamov A."/>
            <person name="Von Dassow P."/>
            <person name="Badger J.H."/>
            <person name="Coutinho P.M."/>
            <person name="Demir E."/>
            <person name="Dubchak I."/>
            <person name="Gentemann C."/>
            <person name="Eikrem W."/>
            <person name="Gready J.E."/>
            <person name="John U."/>
            <person name="Lanier W."/>
            <person name="Lindquist E.A."/>
            <person name="Lucas S."/>
            <person name="Mayer K.F."/>
            <person name="Moreau H."/>
            <person name="Not F."/>
            <person name="Otillar R."/>
            <person name="Panaud O."/>
            <person name="Pangilinan J."/>
            <person name="Paulsen I."/>
            <person name="Piegu B."/>
            <person name="Poliakov A."/>
            <person name="Robbens S."/>
            <person name="Schmutz J."/>
            <person name="Toulza E."/>
            <person name="Wyss T."/>
            <person name="Zelensky A."/>
            <person name="Zhou K."/>
            <person name="Armbrust E.V."/>
            <person name="Bhattacharya D."/>
            <person name="Goodenough U.W."/>
            <person name="Van de Peer Y."/>
            <person name="Grigoriev I.V."/>
        </authorList>
    </citation>
    <scope>NUCLEOTIDE SEQUENCE [LARGE SCALE GENOMIC DNA]</scope>
    <source>
        <strain evidence="7 8">CCMP1545</strain>
    </source>
</reference>
<accession>C1N528</accession>
<dbReference type="GO" id="GO:0032468">
    <property type="term" value="P:Golgi calcium ion homeostasis"/>
    <property type="evidence" value="ECO:0007669"/>
    <property type="project" value="TreeGrafter"/>
</dbReference>